<dbReference type="PANTHER" id="PTHR45666:SF22">
    <property type="entry name" value="TYPE I INOSITOL POLYPHOSPHATE 5-PHOSPHATASE 4"/>
    <property type="match status" value="1"/>
</dbReference>
<feature type="region of interest" description="Disordered" evidence="3">
    <location>
        <begin position="50"/>
        <end position="87"/>
    </location>
</feature>
<dbReference type="Pfam" id="PF22669">
    <property type="entry name" value="Exo_endo_phos2"/>
    <property type="match status" value="2"/>
</dbReference>
<dbReference type="Gene3D" id="3.60.10.10">
    <property type="entry name" value="Endonuclease/exonuclease/phosphatase"/>
    <property type="match status" value="2"/>
</dbReference>
<reference evidence="5" key="1">
    <citation type="submission" date="2015-03" db="EMBL/GenBank/DDBJ databases">
        <title>A transcriptome of Araucaria cunninghamii, an australian fine timber species.</title>
        <authorList>
            <person name="Jing Yi C.J.Y."/>
            <person name="Yin San L.Y.S."/>
            <person name="Abdul Karim S.S."/>
            <person name="Wan Azmi N.N."/>
            <person name="Hercus R.R."/>
            <person name="Croft L.L."/>
        </authorList>
    </citation>
    <scope>NUCLEOTIDE SEQUENCE</scope>
    <source>
        <strain evidence="5">MI0301</strain>
        <tissue evidence="5">Leaf</tissue>
    </source>
</reference>
<comment type="similarity">
    <text evidence="1">Belongs to the inositol polyphosphate 5-phosphatase family.</text>
</comment>
<name>A0A0D6QT90_ARACU</name>
<feature type="domain" description="Inositol polyphosphate-related phosphatase" evidence="4">
    <location>
        <begin position="331"/>
        <end position="624"/>
    </location>
</feature>
<feature type="region of interest" description="Disordered" evidence="3">
    <location>
        <begin position="230"/>
        <end position="256"/>
    </location>
</feature>
<dbReference type="GO" id="GO:0034485">
    <property type="term" value="F:phosphatidylinositol-3,4,5-trisphosphate 5-phosphatase activity"/>
    <property type="evidence" value="ECO:0007669"/>
    <property type="project" value="TreeGrafter"/>
</dbReference>
<dbReference type="GO" id="GO:0004445">
    <property type="term" value="F:inositol-polyphosphate 5-phosphatase activity"/>
    <property type="evidence" value="ECO:0007669"/>
    <property type="project" value="InterPro"/>
</dbReference>
<evidence type="ECO:0000256" key="1">
    <source>
        <dbReference type="ARBA" id="ARBA00010768"/>
    </source>
</evidence>
<feature type="compositionally biased region" description="Acidic residues" evidence="3">
    <location>
        <begin position="56"/>
        <end position="68"/>
    </location>
</feature>
<dbReference type="AlphaFoldDB" id="A0A0D6QT90"/>
<dbReference type="EMBL" id="GCKF01042394">
    <property type="protein sequence ID" value="JAG94817.1"/>
    <property type="molecule type" value="Transcribed_RNA"/>
</dbReference>
<evidence type="ECO:0000259" key="4">
    <source>
        <dbReference type="SMART" id="SM00128"/>
    </source>
</evidence>
<feature type="compositionally biased region" description="Polar residues" evidence="3">
    <location>
        <begin position="77"/>
        <end position="87"/>
    </location>
</feature>
<dbReference type="InterPro" id="IPR036691">
    <property type="entry name" value="Endo/exonu/phosph_ase_sf"/>
</dbReference>
<keyword evidence="2" id="KW-0378">Hydrolase</keyword>
<dbReference type="SUPFAM" id="SSF56219">
    <property type="entry name" value="DNase I-like"/>
    <property type="match status" value="1"/>
</dbReference>
<sequence>MLSLDADHQNRKICEGVFASMRGRTRKRGEFFWPAIVVKKWLNITPRQDEFSADDKDTESEFDDEESICAEKEPLSENGSNRTVSRFQATGTTPGQFLRRLTRGKSVTMRAQYIETKEIKILVGSWNVGGRLPPDDLDIEEWLGTNDPADMYVLGFQEVVPLNAGNIFGAEDNTSAFKWETLIRRTLNKTQPATSKCKCYTAPPSPSRVRASDTIADEILFERDAASDDAVSISPQNVEKDAPSDAPSDPQYPTNLYNLKKVSSSLGRTRATWPEELLDSELQLAKSLVNLKRGDSNSGRIELDSKEPLLDSETLTLRSGAKLGRVYSMSGKIKLSWPEQPLNLETQNLLPSVGSFKNIHFTEELRKCLETVSVSDAGAASAKPTKVRACYVRIVSKQMVGLFVSIWVRRSLRRHINNIKVSPVGVGVMGYIGNKGSISVSLSIYQTSFCFVCSHLTSGEKAGDELRRNSDVQETLRRTHFPPISGVELPQTILEHDRVIWFGDLNYRLNMSDVKTRELVSKQNWEELAHHDQLTKQLRKEHVFDGWFERSIDFAPTYKYEFNSDKYFGENSKEGEKRRTPAWCDRILSLGKGIKQLSYKRVEQMLSDHRPVNAIFLAGVEIFSCRKLQRALSITGAELEVEELPPEAEDLPLWQH</sequence>
<accession>A0A0D6QT90</accession>
<dbReference type="InterPro" id="IPR000300">
    <property type="entry name" value="IPPc"/>
</dbReference>
<dbReference type="PANTHER" id="PTHR45666">
    <property type="entry name" value="TYPE IV INOSITOL POLYPHOSPHATE 5-PHOSPHATASE 9"/>
    <property type="match status" value="1"/>
</dbReference>
<dbReference type="SMART" id="SM00128">
    <property type="entry name" value="IPPc"/>
    <property type="match status" value="1"/>
</dbReference>
<dbReference type="InterPro" id="IPR045849">
    <property type="entry name" value="IP5P_plant"/>
</dbReference>
<evidence type="ECO:0000256" key="3">
    <source>
        <dbReference type="SAM" id="MobiDB-lite"/>
    </source>
</evidence>
<evidence type="ECO:0000313" key="5">
    <source>
        <dbReference type="EMBL" id="JAG94817.1"/>
    </source>
</evidence>
<dbReference type="GO" id="GO:0004439">
    <property type="term" value="F:phosphatidylinositol-4,5-bisphosphate 5-phosphatase activity"/>
    <property type="evidence" value="ECO:0007669"/>
    <property type="project" value="TreeGrafter"/>
</dbReference>
<evidence type="ECO:0000256" key="2">
    <source>
        <dbReference type="ARBA" id="ARBA00022801"/>
    </source>
</evidence>
<dbReference type="GO" id="GO:0046856">
    <property type="term" value="P:phosphatidylinositol dephosphorylation"/>
    <property type="evidence" value="ECO:0007669"/>
    <property type="project" value="InterPro"/>
</dbReference>
<protein>
    <recommendedName>
        <fullName evidence="4">Inositol polyphosphate-related phosphatase domain-containing protein</fullName>
    </recommendedName>
</protein>
<proteinExistence type="inferred from homology"/>
<organism evidence="5">
    <name type="scientific">Araucaria cunninghamii</name>
    <name type="common">Hoop pine</name>
    <name type="synonym">Moreton Bay pine</name>
    <dbReference type="NCBI Taxonomy" id="56994"/>
    <lineage>
        <taxon>Eukaryota</taxon>
        <taxon>Viridiplantae</taxon>
        <taxon>Streptophyta</taxon>
        <taxon>Embryophyta</taxon>
        <taxon>Tracheophyta</taxon>
        <taxon>Spermatophyta</taxon>
        <taxon>Pinopsida</taxon>
        <taxon>Pinidae</taxon>
        <taxon>Conifers II</taxon>
        <taxon>Araucariales</taxon>
        <taxon>Araucariaceae</taxon>
        <taxon>Araucaria</taxon>
    </lineage>
</organism>